<dbReference type="Bgee" id="ENSGGOG00000039085">
    <property type="expression patterns" value="Expressed in testis and 5 other cell types or tissues"/>
</dbReference>
<dbReference type="GeneTree" id="ENSGT00910000148064"/>
<reference evidence="1" key="4">
    <citation type="submission" date="2025-09" db="UniProtKB">
        <authorList>
            <consortium name="Ensembl"/>
        </authorList>
    </citation>
    <scope>IDENTIFICATION</scope>
</reference>
<dbReference type="AlphaFoldDB" id="A0A2I2YFU6"/>
<dbReference type="OMA" id="WACCRGR"/>
<name>A0A2I2YFU6_GORGO</name>
<reference evidence="1 2" key="2">
    <citation type="journal article" date="2012" name="Nature">
        <title>Insights into hominid evolution from the gorilla genome sequence.</title>
        <authorList>
            <person name="Scally A."/>
            <person name="Dutheil J.Y."/>
            <person name="Hillier L.W."/>
            <person name="Jordan G.E."/>
            <person name="Goodhead I."/>
            <person name="Herrero J."/>
            <person name="Hobolth A."/>
            <person name="Lappalainen T."/>
            <person name="Mailund T."/>
            <person name="Marques-Bonet T."/>
            <person name="McCarthy S."/>
            <person name="Montgomery S.H."/>
            <person name="Schwalie P.C."/>
            <person name="Tang Y.A."/>
            <person name="Ward M.C."/>
            <person name="Xue Y."/>
            <person name="Yngvadottir B."/>
            <person name="Alkan C."/>
            <person name="Andersen L.N."/>
            <person name="Ayub Q."/>
            <person name="Ball E.V."/>
            <person name="Beal K."/>
            <person name="Bradley B.J."/>
            <person name="Chen Y."/>
            <person name="Clee C.M."/>
            <person name="Fitzgerald S."/>
            <person name="Graves T.A."/>
            <person name="Gu Y."/>
            <person name="Heath P."/>
            <person name="Heger A."/>
            <person name="Karakoc E."/>
            <person name="Kolb-Kokocinski A."/>
            <person name="Laird G.K."/>
            <person name="Lunter G."/>
            <person name="Meader S."/>
            <person name="Mort M."/>
            <person name="Mullikin J.C."/>
            <person name="Munch K."/>
            <person name="O'Connor T.D."/>
            <person name="Phillips A.D."/>
            <person name="Prado-Martinez J."/>
            <person name="Rogers A.S."/>
            <person name="Sajjadian S."/>
            <person name="Schmidt D."/>
            <person name="Shaw K."/>
            <person name="Simpson J.T."/>
            <person name="Stenson P.D."/>
            <person name="Turner D.J."/>
            <person name="Vigilant L."/>
            <person name="Vilella A.J."/>
            <person name="Whitener W."/>
            <person name="Zhu B."/>
            <person name="Cooper D.N."/>
            <person name="de Jong P."/>
            <person name="Dermitzakis E.T."/>
            <person name="Eichler E.E."/>
            <person name="Flicek P."/>
            <person name="Goldman N."/>
            <person name="Mundy N.I."/>
            <person name="Ning Z."/>
            <person name="Odom D.T."/>
            <person name="Ponting C.P."/>
            <person name="Quail M.A."/>
            <person name="Ryder O.A."/>
            <person name="Searle S.M."/>
            <person name="Warren W.C."/>
            <person name="Wilson R.K."/>
            <person name="Schierup M.H."/>
            <person name="Rogers J."/>
            <person name="Tyler-Smith C."/>
            <person name="Durbin R."/>
        </authorList>
    </citation>
    <scope>NUCLEOTIDE SEQUENCE [LARGE SCALE GENOMIC DNA]</scope>
</reference>
<evidence type="ECO:0000313" key="2">
    <source>
        <dbReference type="Proteomes" id="UP000001519"/>
    </source>
</evidence>
<dbReference type="InParanoid" id="A0A2I2YFU6"/>
<accession>A0A2I2YFU6</accession>
<dbReference type="Proteomes" id="UP000001519">
    <property type="component" value="Chromosome 14"/>
</dbReference>
<dbReference type="Ensembl" id="ENSGGOT00000046528.1">
    <property type="protein sequence ID" value="ENSGGOP00000033757.1"/>
    <property type="gene ID" value="ENSGGOG00000039085.1"/>
</dbReference>
<reference evidence="1" key="3">
    <citation type="submission" date="2025-08" db="UniProtKB">
        <authorList>
            <consortium name="Ensembl"/>
        </authorList>
    </citation>
    <scope>IDENTIFICATION</scope>
</reference>
<organism evidence="1 2">
    <name type="scientific">Gorilla gorilla gorilla</name>
    <name type="common">Western lowland gorilla</name>
    <dbReference type="NCBI Taxonomy" id="9595"/>
    <lineage>
        <taxon>Eukaryota</taxon>
        <taxon>Metazoa</taxon>
        <taxon>Chordata</taxon>
        <taxon>Craniata</taxon>
        <taxon>Vertebrata</taxon>
        <taxon>Euteleostomi</taxon>
        <taxon>Mammalia</taxon>
        <taxon>Eutheria</taxon>
        <taxon>Euarchontoglires</taxon>
        <taxon>Primates</taxon>
        <taxon>Haplorrhini</taxon>
        <taxon>Catarrhini</taxon>
        <taxon>Hominidae</taxon>
        <taxon>Gorilla</taxon>
    </lineage>
</organism>
<sequence>MSFSNPFDPADSLEEFEYILDFASRFARGKYKGDFWACWRWRVEDGQLTSSHRGKNTERDLQLKLID</sequence>
<proteinExistence type="predicted"/>
<reference evidence="2" key="1">
    <citation type="submission" date="2011-05" db="EMBL/GenBank/DDBJ databases">
        <title>Insights into the evolution of the great apes provided by the gorilla genome.</title>
        <authorList>
            <person name="Scally A."/>
        </authorList>
    </citation>
    <scope>NUCLEOTIDE SEQUENCE [LARGE SCALE GENOMIC DNA]</scope>
</reference>
<keyword evidence="2" id="KW-1185">Reference proteome</keyword>
<dbReference type="EMBL" id="CABD030092987">
    <property type="status" value="NOT_ANNOTATED_CDS"/>
    <property type="molecule type" value="Genomic_DNA"/>
</dbReference>
<protein>
    <submittedName>
        <fullName evidence="1">Uncharacterized protein</fullName>
    </submittedName>
</protein>
<evidence type="ECO:0000313" key="1">
    <source>
        <dbReference type="Ensembl" id="ENSGGOP00000033757.1"/>
    </source>
</evidence>